<name>A0A3M6T7A8_POCDA</name>
<organism evidence="1 2">
    <name type="scientific">Pocillopora damicornis</name>
    <name type="common">Cauliflower coral</name>
    <name type="synonym">Millepora damicornis</name>
    <dbReference type="NCBI Taxonomy" id="46731"/>
    <lineage>
        <taxon>Eukaryota</taxon>
        <taxon>Metazoa</taxon>
        <taxon>Cnidaria</taxon>
        <taxon>Anthozoa</taxon>
        <taxon>Hexacorallia</taxon>
        <taxon>Scleractinia</taxon>
        <taxon>Astrocoeniina</taxon>
        <taxon>Pocilloporidae</taxon>
        <taxon>Pocillopora</taxon>
    </lineage>
</organism>
<dbReference type="SUPFAM" id="SSF53335">
    <property type="entry name" value="S-adenosyl-L-methionine-dependent methyltransferases"/>
    <property type="match status" value="1"/>
</dbReference>
<sequence>LQRKQLHKEGQQGNAESIKFDLVLLIHSIYYVDFEEALVHCFKKELHDNGIFVCILPGHYLMYSINLKQNCQWHGKQNKRGIYDTAEKITSAAYENGCKYDLHTQEYPIAVTEVFDEKSTDGNLLLDFLTRTSLRVAVPSPDGETEARELIKSLYIFSCKRVTSRNTISDRQLVKETLELIEDLTTIDNGRRLDQP</sequence>
<dbReference type="EMBL" id="RCHS01004182">
    <property type="protein sequence ID" value="RMX37178.1"/>
    <property type="molecule type" value="Genomic_DNA"/>
</dbReference>
<comment type="caution">
    <text evidence="1">The sequence shown here is derived from an EMBL/GenBank/DDBJ whole genome shotgun (WGS) entry which is preliminary data.</text>
</comment>
<keyword evidence="2" id="KW-1185">Reference proteome</keyword>
<protein>
    <submittedName>
        <fullName evidence="1">Uncharacterized protein</fullName>
    </submittedName>
</protein>
<dbReference type="Gene3D" id="3.40.50.150">
    <property type="entry name" value="Vaccinia Virus protein VP39"/>
    <property type="match status" value="1"/>
</dbReference>
<feature type="non-terminal residue" evidence="1">
    <location>
        <position position="196"/>
    </location>
</feature>
<accession>A0A3M6T7A8</accession>
<proteinExistence type="predicted"/>
<dbReference type="InterPro" id="IPR029063">
    <property type="entry name" value="SAM-dependent_MTases_sf"/>
</dbReference>
<dbReference type="OrthoDB" id="5956379at2759"/>
<feature type="non-terminal residue" evidence="1">
    <location>
        <position position="1"/>
    </location>
</feature>
<dbReference type="Proteomes" id="UP000275408">
    <property type="component" value="Unassembled WGS sequence"/>
</dbReference>
<gene>
    <name evidence="1" type="ORF">pdam_00010665</name>
</gene>
<reference evidence="1 2" key="1">
    <citation type="journal article" date="2018" name="Sci. Rep.">
        <title>Comparative analysis of the Pocillopora damicornis genome highlights role of immune system in coral evolution.</title>
        <authorList>
            <person name="Cunning R."/>
            <person name="Bay R.A."/>
            <person name="Gillette P."/>
            <person name="Baker A.C."/>
            <person name="Traylor-Knowles N."/>
        </authorList>
    </citation>
    <scope>NUCLEOTIDE SEQUENCE [LARGE SCALE GENOMIC DNA]</scope>
    <source>
        <strain evidence="1">RSMAS</strain>
        <tissue evidence="1">Whole animal</tissue>
    </source>
</reference>
<evidence type="ECO:0000313" key="2">
    <source>
        <dbReference type="Proteomes" id="UP000275408"/>
    </source>
</evidence>
<evidence type="ECO:0000313" key="1">
    <source>
        <dbReference type="EMBL" id="RMX37178.1"/>
    </source>
</evidence>
<dbReference type="AlphaFoldDB" id="A0A3M6T7A8"/>